<reference evidence="1 2" key="1">
    <citation type="submission" date="2018-08" db="EMBL/GenBank/DDBJ databases">
        <title>Form III RuBisCO-mediated autotrophy in Thermodesulfobium bacteria.</title>
        <authorList>
            <person name="Toshchakov S.V."/>
            <person name="Kublanov I.V."/>
            <person name="Frolov E."/>
            <person name="Bonch-Osmolovskaya E.A."/>
            <person name="Tourova T.P."/>
            <person name="Chernych N.A."/>
            <person name="Lebedinsky A.V."/>
        </authorList>
    </citation>
    <scope>NUCLEOTIDE SEQUENCE [LARGE SCALE GENOMIC DNA]</scope>
    <source>
        <strain evidence="1 2">SR</strain>
    </source>
</reference>
<keyword evidence="2" id="KW-1185">Reference proteome</keyword>
<dbReference type="RefSeq" id="WP_115792392.1">
    <property type="nucleotide sequence ID" value="NZ_QSLN01000004.1"/>
</dbReference>
<comment type="caution">
    <text evidence="1">The sequence shown here is derived from an EMBL/GenBank/DDBJ whole genome shotgun (WGS) entry which is preliminary data.</text>
</comment>
<evidence type="ECO:0008006" key="3">
    <source>
        <dbReference type="Google" id="ProtNLM"/>
    </source>
</evidence>
<protein>
    <recommendedName>
        <fullName evidence="3">Arginase</fullName>
    </recommendedName>
</protein>
<name>A0A3D8P5Q5_9THEO</name>
<dbReference type="Gene3D" id="3.40.800.10">
    <property type="entry name" value="Ureohydrolase domain"/>
    <property type="match status" value="1"/>
</dbReference>
<dbReference type="AlphaFoldDB" id="A0A3D8P5Q5"/>
<dbReference type="Proteomes" id="UP000256329">
    <property type="component" value="Unassembled WGS sequence"/>
</dbReference>
<accession>A0A3D8P5Q5</accession>
<dbReference type="InterPro" id="IPR023696">
    <property type="entry name" value="Ureohydrolase_dom_sf"/>
</dbReference>
<organism evidence="1 2">
    <name type="scientific">Ammonifex thiophilus</name>
    <dbReference type="NCBI Taxonomy" id="444093"/>
    <lineage>
        <taxon>Bacteria</taxon>
        <taxon>Bacillati</taxon>
        <taxon>Bacillota</taxon>
        <taxon>Clostridia</taxon>
        <taxon>Thermoanaerobacterales</taxon>
        <taxon>Thermoanaerobacteraceae</taxon>
        <taxon>Ammonifex</taxon>
    </lineage>
</organism>
<proteinExistence type="predicted"/>
<dbReference type="OrthoDB" id="9805406at2"/>
<dbReference type="EMBL" id="QSLN01000004">
    <property type="protein sequence ID" value="RDV83633.1"/>
    <property type="molecule type" value="Genomic_DNA"/>
</dbReference>
<evidence type="ECO:0000313" key="2">
    <source>
        <dbReference type="Proteomes" id="UP000256329"/>
    </source>
</evidence>
<dbReference type="SUPFAM" id="SSF52768">
    <property type="entry name" value="Arginase/deacetylase"/>
    <property type="match status" value="1"/>
</dbReference>
<evidence type="ECO:0000313" key="1">
    <source>
        <dbReference type="EMBL" id="RDV83633.1"/>
    </source>
</evidence>
<sequence length="252" mass="28933">MVGYLDLEETYTWQPQFRKLASFRLVPHFSGLKYLSTPFTLRRWEKLVRSFPGKLFFLGEGSYHHLSLALLARRAGEGPLCLLVCDRHLDSFPAPEGYITCGSWLNSALRLPGVRKIIVLGCEEKPPERPESIVSLSPAAWQYWFRHDPRLIAALIPTTRVYLSLDKDVLELGGGSWGKGKVPVSFFFSFLRWLLRRYQLVGMDVCGEPVPRHPWPTFTEREVTAEHERVNLTLCHLVARSLPSKKRRVRAS</sequence>
<gene>
    <name evidence="1" type="ORF">DXX99_04870</name>
</gene>